<accession>A0A485KUT8</accession>
<keyword evidence="4" id="KW-1185">Reference proteome</keyword>
<dbReference type="EMBL" id="VJMH01005341">
    <property type="protein sequence ID" value="KAF0697173.1"/>
    <property type="molecule type" value="Genomic_DNA"/>
</dbReference>
<dbReference type="PANTHER" id="PTHR37171:SF1">
    <property type="entry name" value="SERINE_THREONINE-PROTEIN KINASE YRZF-RELATED"/>
    <property type="match status" value="1"/>
</dbReference>
<dbReference type="PROSITE" id="PS00109">
    <property type="entry name" value="PROTEIN_KINASE_TYR"/>
    <property type="match status" value="1"/>
</dbReference>
<evidence type="ECO:0000313" key="2">
    <source>
        <dbReference type="EMBL" id="KAF0697173.1"/>
    </source>
</evidence>
<dbReference type="OrthoDB" id="2156052at2759"/>
<evidence type="ECO:0000313" key="3">
    <source>
        <dbReference type="EMBL" id="VFT89021.1"/>
    </source>
</evidence>
<gene>
    <name evidence="3" type="primary">Aste57867_12167</name>
    <name evidence="2" type="ORF">As57867_012122</name>
    <name evidence="3" type="ORF">ASTE57867_12167</name>
</gene>
<sequence>MYLANKVCSYAHPKRVAQMLWYVCESIDANFNVTLSKANLIGAPDVVMWHRSNLHRWILVLVVKCKSPWSFAVPDDVHLHELFNTHPASTKTGSPLRLPYHPSNDPRYALERKVVHAICQLYGYMSWNKKRFGILSTFTSTYLFKREDGGNLFISQCLVIDRADPMPVLEAIARLLLADNASEDLKPAASSPVKPPAKWTHTPPFTSTRASAHDDREILPIESLPDYAAIAGGNSGTVIATQVDGEPVAIKTVDTFKHPQLLDELFTECAAYAALETLQGICIPTLVRPAPVMLSEGSIDGLVVSLVPGSTLEEMDVDGIAAIPRACRERAVHDLREIHKLAVLHGDVAERNLILHDVKAMVRASSSSILGKPRRPAVPTMFALMAEYIYCVRYSSSCETMAPSKANCGHFGSTEDMQCSWTFVEN</sequence>
<reference evidence="2" key="2">
    <citation type="submission" date="2019-06" db="EMBL/GenBank/DDBJ databases">
        <title>Genomics analysis of Aphanomyces spp. identifies a new class of oomycete effector associated with host adaptation.</title>
        <authorList>
            <person name="Gaulin E."/>
        </authorList>
    </citation>
    <scope>NUCLEOTIDE SEQUENCE</scope>
    <source>
        <strain evidence="2">CBS 578.67</strain>
    </source>
</reference>
<name>A0A485KUT8_9STRA</name>
<reference evidence="3 4" key="1">
    <citation type="submission" date="2019-03" db="EMBL/GenBank/DDBJ databases">
        <authorList>
            <person name="Gaulin E."/>
            <person name="Dumas B."/>
        </authorList>
    </citation>
    <scope>NUCLEOTIDE SEQUENCE [LARGE SCALE GENOMIC DNA]</scope>
    <source>
        <strain evidence="3">CBS 568.67</strain>
    </source>
</reference>
<evidence type="ECO:0000256" key="1">
    <source>
        <dbReference type="SAM" id="MobiDB-lite"/>
    </source>
</evidence>
<dbReference type="EMBL" id="CAADRA010005362">
    <property type="protein sequence ID" value="VFT89021.1"/>
    <property type="molecule type" value="Genomic_DNA"/>
</dbReference>
<feature type="region of interest" description="Disordered" evidence="1">
    <location>
        <begin position="187"/>
        <end position="211"/>
    </location>
</feature>
<feature type="compositionally biased region" description="Low complexity" evidence="1">
    <location>
        <begin position="187"/>
        <end position="198"/>
    </location>
</feature>
<dbReference type="InterPro" id="IPR052396">
    <property type="entry name" value="Meiotic_Drive_Suppr_Kinase"/>
</dbReference>
<organism evidence="3 4">
    <name type="scientific">Aphanomyces stellatus</name>
    <dbReference type="NCBI Taxonomy" id="120398"/>
    <lineage>
        <taxon>Eukaryota</taxon>
        <taxon>Sar</taxon>
        <taxon>Stramenopiles</taxon>
        <taxon>Oomycota</taxon>
        <taxon>Saprolegniomycetes</taxon>
        <taxon>Saprolegniales</taxon>
        <taxon>Verrucalvaceae</taxon>
        <taxon>Aphanomyces</taxon>
    </lineage>
</organism>
<dbReference type="InterPro" id="IPR011009">
    <property type="entry name" value="Kinase-like_dom_sf"/>
</dbReference>
<dbReference type="PANTHER" id="PTHR37171">
    <property type="entry name" value="SERINE/THREONINE-PROTEIN KINASE YRZF-RELATED"/>
    <property type="match status" value="1"/>
</dbReference>
<dbReference type="GO" id="GO:0004672">
    <property type="term" value="F:protein kinase activity"/>
    <property type="evidence" value="ECO:0007669"/>
    <property type="project" value="InterPro"/>
</dbReference>
<evidence type="ECO:0000313" key="4">
    <source>
        <dbReference type="Proteomes" id="UP000332933"/>
    </source>
</evidence>
<dbReference type="AlphaFoldDB" id="A0A485KUT8"/>
<dbReference type="SUPFAM" id="SSF56112">
    <property type="entry name" value="Protein kinase-like (PK-like)"/>
    <property type="match status" value="1"/>
</dbReference>
<dbReference type="InterPro" id="IPR008266">
    <property type="entry name" value="Tyr_kinase_AS"/>
</dbReference>
<proteinExistence type="predicted"/>
<dbReference type="Proteomes" id="UP000332933">
    <property type="component" value="Unassembled WGS sequence"/>
</dbReference>
<protein>
    <submittedName>
        <fullName evidence="3">Aste57867_12167 protein</fullName>
    </submittedName>
</protein>